<reference evidence="2" key="1">
    <citation type="submission" date="2016-03" db="EMBL/GenBank/DDBJ databases">
        <authorList>
            <person name="Heylen K."/>
            <person name="De Vos P."/>
            <person name="Vekeman B."/>
        </authorList>
    </citation>
    <scope>NUCLEOTIDE SEQUENCE [LARGE SCALE GENOMIC DNA]</scope>
    <source>
        <strain evidence="2">R-45383</strain>
    </source>
</reference>
<evidence type="ECO:0000313" key="1">
    <source>
        <dbReference type="EMBL" id="OAI25062.1"/>
    </source>
</evidence>
<accession>A0A177P4Q2</accession>
<keyword evidence="2" id="KW-1185">Reference proteome</keyword>
<dbReference type="GO" id="GO:0003677">
    <property type="term" value="F:DNA binding"/>
    <property type="evidence" value="ECO:0007669"/>
    <property type="project" value="InterPro"/>
</dbReference>
<organism evidence="1 2">
    <name type="scientific">Methylomonas koyamae</name>
    <dbReference type="NCBI Taxonomy" id="702114"/>
    <lineage>
        <taxon>Bacteria</taxon>
        <taxon>Pseudomonadati</taxon>
        <taxon>Pseudomonadota</taxon>
        <taxon>Gammaproteobacteria</taxon>
        <taxon>Methylococcales</taxon>
        <taxon>Methylococcaceae</taxon>
        <taxon>Methylomonas</taxon>
    </lineage>
</organism>
<name>A0A177P4Q2_9GAMM</name>
<protein>
    <recommendedName>
        <fullName evidence="3">DNA-binding protein</fullName>
    </recommendedName>
</protein>
<evidence type="ECO:0008006" key="3">
    <source>
        <dbReference type="Google" id="ProtNLM"/>
    </source>
</evidence>
<dbReference type="EMBL" id="LUUK01000041">
    <property type="protein sequence ID" value="OAI25062.1"/>
    <property type="molecule type" value="Genomic_DNA"/>
</dbReference>
<dbReference type="STRING" id="702114.A1355_20025"/>
<comment type="caution">
    <text evidence="1">The sequence shown here is derived from an EMBL/GenBank/DDBJ whole genome shotgun (WGS) entry which is preliminary data.</text>
</comment>
<dbReference type="Gene3D" id="1.10.260.40">
    <property type="entry name" value="lambda repressor-like DNA-binding domains"/>
    <property type="match status" value="1"/>
</dbReference>
<gene>
    <name evidence="1" type="ORF">A1355_20025</name>
</gene>
<evidence type="ECO:0000313" key="2">
    <source>
        <dbReference type="Proteomes" id="UP000077628"/>
    </source>
</evidence>
<sequence length="89" mass="10220">MSEIRERLIIALKAIDLTNPALERKTGVKDKDWVSVRNRRVRVNEDHMEGLKTVGPQYVYWVMTGETIPEAGQISPELEETRQKLEKAG</sequence>
<dbReference type="InterPro" id="IPR010982">
    <property type="entry name" value="Lambda_DNA-bd_dom_sf"/>
</dbReference>
<dbReference type="Proteomes" id="UP000077628">
    <property type="component" value="Unassembled WGS sequence"/>
</dbReference>
<proteinExistence type="predicted"/>
<dbReference type="AlphaFoldDB" id="A0A177P4Q2"/>